<feature type="domain" description="Nitroreductase" evidence="4">
    <location>
        <begin position="14"/>
        <end position="202"/>
    </location>
</feature>
<organism evidence="5 6">
    <name type="scientific">Piscirickettsia litoralis</name>
    <dbReference type="NCBI Taxonomy" id="1891921"/>
    <lineage>
        <taxon>Bacteria</taxon>
        <taxon>Pseudomonadati</taxon>
        <taxon>Pseudomonadota</taxon>
        <taxon>Gammaproteobacteria</taxon>
        <taxon>Thiotrichales</taxon>
        <taxon>Piscirickettsiaceae</taxon>
        <taxon>Piscirickettsia</taxon>
    </lineage>
</organism>
<reference evidence="5 6" key="1">
    <citation type="submission" date="2016-08" db="EMBL/GenBank/DDBJ databases">
        <title>Draft genome sequence of Candidatus Piscirickettsia litoralis, from seawater.</title>
        <authorList>
            <person name="Wan X."/>
            <person name="Lee A.J."/>
            <person name="Hou S."/>
            <person name="Donachie S.P."/>
        </authorList>
    </citation>
    <scope>NUCLEOTIDE SEQUENCE [LARGE SCALE GENOMIC DNA]</scope>
    <source>
        <strain evidence="5 6">Y2</strain>
    </source>
</reference>
<dbReference type="Proteomes" id="UP000094329">
    <property type="component" value="Unassembled WGS sequence"/>
</dbReference>
<evidence type="ECO:0000256" key="3">
    <source>
        <dbReference type="ARBA" id="ARBA00023002"/>
    </source>
</evidence>
<name>A0ABX3A6I1_9GAMM</name>
<keyword evidence="6" id="KW-1185">Reference proteome</keyword>
<dbReference type="PANTHER" id="PTHR43673">
    <property type="entry name" value="NAD(P)H NITROREDUCTASE YDGI-RELATED"/>
    <property type="match status" value="1"/>
</dbReference>
<dbReference type="InterPro" id="IPR029479">
    <property type="entry name" value="Nitroreductase"/>
</dbReference>
<evidence type="ECO:0000256" key="2">
    <source>
        <dbReference type="ARBA" id="ARBA00022857"/>
    </source>
</evidence>
<evidence type="ECO:0000313" key="5">
    <source>
        <dbReference type="EMBL" id="ODN41714.1"/>
    </source>
</evidence>
<dbReference type="RefSeq" id="WP_069311516.1">
    <property type="nucleotide sequence ID" value="NZ_MDTU01000001.1"/>
</dbReference>
<evidence type="ECO:0000313" key="6">
    <source>
        <dbReference type="Proteomes" id="UP000094329"/>
    </source>
</evidence>
<evidence type="ECO:0000256" key="1">
    <source>
        <dbReference type="ARBA" id="ARBA00007118"/>
    </source>
</evidence>
<dbReference type="CDD" id="cd02149">
    <property type="entry name" value="NfsB-like"/>
    <property type="match status" value="1"/>
</dbReference>
<dbReference type="InterPro" id="IPR033878">
    <property type="entry name" value="NfsB-like"/>
</dbReference>
<comment type="similarity">
    <text evidence="1">Belongs to the nitroreductase family.</text>
</comment>
<protein>
    <submittedName>
        <fullName evidence="5">NAD(P)H-dependent oxidoreductase</fullName>
    </submittedName>
</protein>
<dbReference type="Pfam" id="PF00881">
    <property type="entry name" value="Nitroreductase"/>
    <property type="match status" value="1"/>
</dbReference>
<keyword evidence="2" id="KW-0521">NADP</keyword>
<dbReference type="SUPFAM" id="SSF55469">
    <property type="entry name" value="FMN-dependent nitroreductase-like"/>
    <property type="match status" value="1"/>
</dbReference>
<dbReference type="PANTHER" id="PTHR43673:SF10">
    <property type="entry name" value="NADH DEHYDROGENASE_NAD(P)H NITROREDUCTASE XCC3605-RELATED"/>
    <property type="match status" value="1"/>
</dbReference>
<dbReference type="Gene3D" id="3.40.109.10">
    <property type="entry name" value="NADH Oxidase"/>
    <property type="match status" value="1"/>
</dbReference>
<keyword evidence="3" id="KW-0560">Oxidoreductase</keyword>
<proteinExistence type="inferred from homology"/>
<gene>
    <name evidence="5" type="ORF">BGC07_00335</name>
</gene>
<dbReference type="InterPro" id="IPR000415">
    <property type="entry name" value="Nitroreductase-like"/>
</dbReference>
<sequence>MSEQIKSQFISALEFRHACKEFDSERKISPSDFDFILQSMRLAPSSFGLEPWQFVVIQDMTLREKIKEHAWGGQNQIPTASHFVVAMHNKGAGLRYDGPLFDEYLFKRRELPPEMEEKYRGFVEQFQENDFDLLQSQRNLDDWAGKQIYIPLAHMLIAAAMLKIDSCPMEGFNRVEVGKLLADELAIDAEVYSPAFLIAFGYRKNQQPNKLRRSLDSLVKWA</sequence>
<comment type="caution">
    <text evidence="5">The sequence shown here is derived from an EMBL/GenBank/DDBJ whole genome shotgun (WGS) entry which is preliminary data.</text>
</comment>
<dbReference type="EMBL" id="MDTU01000001">
    <property type="protein sequence ID" value="ODN41714.1"/>
    <property type="molecule type" value="Genomic_DNA"/>
</dbReference>
<evidence type="ECO:0000259" key="4">
    <source>
        <dbReference type="Pfam" id="PF00881"/>
    </source>
</evidence>
<accession>A0ABX3A6I1</accession>